<dbReference type="eggNOG" id="ENOG50312Q4">
    <property type="taxonomic scope" value="Bacteria"/>
</dbReference>
<sequence length="95" mass="9555">MTAMPVRPQFRGGSIASAASPVTTTIAGAARAAAIAAARRASGPAAVAARIGHPGVFRGFDDIKGNDDPAGDKGREDGHAQQSVRSDGVHDSLSF</sequence>
<dbReference type="AlphaFoldDB" id="A0A068SZA0"/>
<organism evidence="2 3">
    <name type="scientific">Neorhizobium galegae bv. orientalis str. HAMBI 540</name>
    <dbReference type="NCBI Taxonomy" id="1028800"/>
    <lineage>
        <taxon>Bacteria</taxon>
        <taxon>Pseudomonadati</taxon>
        <taxon>Pseudomonadota</taxon>
        <taxon>Alphaproteobacteria</taxon>
        <taxon>Hyphomicrobiales</taxon>
        <taxon>Rhizobiaceae</taxon>
        <taxon>Rhizobium/Agrobacterium group</taxon>
        <taxon>Neorhizobium</taxon>
    </lineage>
</organism>
<proteinExistence type="predicted"/>
<gene>
    <name evidence="2" type="ORF">RG540_CH43330</name>
</gene>
<dbReference type="KEGG" id="ngg:RG540_CH43330"/>
<reference evidence="3" key="1">
    <citation type="journal article" date="2014" name="BMC Genomics">
        <title>Genome sequencing of two Neorhizobium galegae strains reveals a noeT gene responsible for the unusual acetylation of the nodulation factors.</title>
        <authorList>
            <person name="Osterman J."/>
            <person name="Marsh J."/>
            <person name="Laine P.K."/>
            <person name="Zeng Z."/>
            <person name="Alatalo E."/>
            <person name="Sullivan J.T."/>
            <person name="Young J.P."/>
            <person name="Thomas-Oates J."/>
            <person name="Paulin L."/>
            <person name="Lindstrom K."/>
        </authorList>
    </citation>
    <scope>NUCLEOTIDE SEQUENCE [LARGE SCALE GENOMIC DNA]</scope>
    <source>
        <strain evidence="3">HAMBI 540</strain>
    </source>
</reference>
<evidence type="ECO:0000313" key="2">
    <source>
        <dbReference type="EMBL" id="CDN50475.1"/>
    </source>
</evidence>
<dbReference type="EMBL" id="HG938353">
    <property type="protein sequence ID" value="CDN50475.1"/>
    <property type="molecule type" value="Genomic_DNA"/>
</dbReference>
<protein>
    <submittedName>
        <fullName evidence="2">Uncharacterized protein</fullName>
    </submittedName>
</protein>
<feature type="region of interest" description="Disordered" evidence="1">
    <location>
        <begin position="58"/>
        <end position="95"/>
    </location>
</feature>
<dbReference type="Proteomes" id="UP000028181">
    <property type="component" value="Chromosome I"/>
</dbReference>
<keyword evidence="3" id="KW-1185">Reference proteome</keyword>
<dbReference type="HOGENOM" id="CLU_2369939_0_0_5"/>
<accession>A0A068SZA0</accession>
<evidence type="ECO:0000313" key="3">
    <source>
        <dbReference type="Proteomes" id="UP000028181"/>
    </source>
</evidence>
<evidence type="ECO:0000256" key="1">
    <source>
        <dbReference type="SAM" id="MobiDB-lite"/>
    </source>
</evidence>
<name>A0A068SZA0_NEOGA</name>
<feature type="compositionally biased region" description="Basic and acidic residues" evidence="1">
    <location>
        <begin position="59"/>
        <end position="79"/>
    </location>
</feature>